<comment type="caution">
    <text evidence="2">The sequence shown here is derived from an EMBL/GenBank/DDBJ whole genome shotgun (WGS) entry which is preliminary data.</text>
</comment>
<dbReference type="PANTHER" id="PTHR34663">
    <property type="entry name" value="OS06G0637400 PROTEIN"/>
    <property type="match status" value="1"/>
</dbReference>
<feature type="signal peptide" evidence="1">
    <location>
        <begin position="1"/>
        <end position="30"/>
    </location>
</feature>
<sequence length="96" mass="9896">MARGVLKSPAILVFLLTSFLLITQLSSVEARPLNTSTSSSLNSVVTRESTEGFFSAVQSSSTSGASRLGAGGHRLVNLQRLATVKNSGPGPGEGHP</sequence>
<dbReference type="GO" id="GO:0045087">
    <property type="term" value="P:innate immune response"/>
    <property type="evidence" value="ECO:0007669"/>
    <property type="project" value="InterPro"/>
</dbReference>
<dbReference type="GO" id="GO:0050793">
    <property type="term" value="P:regulation of developmental process"/>
    <property type="evidence" value="ECO:0007669"/>
    <property type="project" value="InterPro"/>
</dbReference>
<evidence type="ECO:0000313" key="3">
    <source>
        <dbReference type="Proteomes" id="UP000238479"/>
    </source>
</evidence>
<organism evidence="2 3">
    <name type="scientific">Rosa chinensis</name>
    <name type="common">China rose</name>
    <dbReference type="NCBI Taxonomy" id="74649"/>
    <lineage>
        <taxon>Eukaryota</taxon>
        <taxon>Viridiplantae</taxon>
        <taxon>Streptophyta</taxon>
        <taxon>Embryophyta</taxon>
        <taxon>Tracheophyta</taxon>
        <taxon>Spermatophyta</taxon>
        <taxon>Magnoliopsida</taxon>
        <taxon>eudicotyledons</taxon>
        <taxon>Gunneridae</taxon>
        <taxon>Pentapetalae</taxon>
        <taxon>rosids</taxon>
        <taxon>fabids</taxon>
        <taxon>Rosales</taxon>
        <taxon>Rosaceae</taxon>
        <taxon>Rosoideae</taxon>
        <taxon>Rosoideae incertae sedis</taxon>
        <taxon>Rosa</taxon>
    </lineage>
</organism>
<protein>
    <recommendedName>
        <fullName evidence="4">Encoded peptide</fullName>
    </recommendedName>
</protein>
<reference evidence="2 3" key="1">
    <citation type="journal article" date="2018" name="Nat. Genet.">
        <title>The Rosa genome provides new insights in the design of modern roses.</title>
        <authorList>
            <person name="Bendahmane M."/>
        </authorList>
    </citation>
    <scope>NUCLEOTIDE SEQUENCE [LARGE SCALE GENOMIC DNA]</scope>
    <source>
        <strain evidence="3">cv. Old Blush</strain>
    </source>
</reference>
<feature type="chain" id="PRO_5015108641" description="Encoded peptide" evidence="1">
    <location>
        <begin position="31"/>
        <end position="96"/>
    </location>
</feature>
<proteinExistence type="predicted"/>
<dbReference type="InterPro" id="IPR044700">
    <property type="entry name" value="PIP2/PIPL1"/>
</dbReference>
<dbReference type="AlphaFoldDB" id="A0A2P6PLQ9"/>
<name>A0A2P6PLQ9_ROSCH</name>
<evidence type="ECO:0000256" key="1">
    <source>
        <dbReference type="SAM" id="SignalP"/>
    </source>
</evidence>
<keyword evidence="3" id="KW-1185">Reference proteome</keyword>
<evidence type="ECO:0008006" key="4">
    <source>
        <dbReference type="Google" id="ProtNLM"/>
    </source>
</evidence>
<accession>A0A2P6PLQ9</accession>
<dbReference type="Gramene" id="PRQ22874">
    <property type="protein sequence ID" value="PRQ22874"/>
    <property type="gene ID" value="RchiOBHm_Chr6g0255001"/>
</dbReference>
<dbReference type="PANTHER" id="PTHR34663:SF19">
    <property type="match status" value="1"/>
</dbReference>
<evidence type="ECO:0000313" key="2">
    <source>
        <dbReference type="EMBL" id="PRQ22874.1"/>
    </source>
</evidence>
<gene>
    <name evidence="2" type="ORF">RchiOBHm_Chr6g0255001</name>
</gene>
<dbReference type="Proteomes" id="UP000238479">
    <property type="component" value="Chromosome 6"/>
</dbReference>
<dbReference type="EMBL" id="PDCK01000044">
    <property type="protein sequence ID" value="PRQ22874.1"/>
    <property type="molecule type" value="Genomic_DNA"/>
</dbReference>
<keyword evidence="1" id="KW-0732">Signal</keyword>